<comment type="pathway">
    <text evidence="5">Cofactor biosynthesis; nicotinate biosynthesis; nicotinate from nicotinamide: step 1/1.</text>
</comment>
<dbReference type="InterPro" id="IPR000868">
    <property type="entry name" value="Isochorismatase-like_dom"/>
</dbReference>
<reference evidence="9" key="1">
    <citation type="submission" date="2020-07" db="EMBL/GenBank/DDBJ databases">
        <title>Huge and variable diversity of episymbiotic CPR bacteria and DPANN archaea in groundwater ecosystems.</title>
        <authorList>
            <person name="He C.Y."/>
            <person name="Keren R."/>
            <person name="Whittaker M."/>
            <person name="Farag I.F."/>
            <person name="Doudna J."/>
            <person name="Cate J.H.D."/>
            <person name="Banfield J.F."/>
        </authorList>
    </citation>
    <scope>NUCLEOTIDE SEQUENCE</scope>
    <source>
        <strain evidence="9">NC_groundwater_1370_Ag_S-0.2um_69_93</strain>
    </source>
</reference>
<dbReference type="Gene3D" id="3.40.50.850">
    <property type="entry name" value="Isochorismatase-like"/>
    <property type="match status" value="1"/>
</dbReference>
<evidence type="ECO:0000256" key="6">
    <source>
        <dbReference type="ARBA" id="ARBA00039017"/>
    </source>
</evidence>
<name>A0A932ZUF8_UNCTE</name>
<keyword evidence="3" id="KW-0479">Metal-binding</keyword>
<dbReference type="GO" id="GO:0046872">
    <property type="term" value="F:metal ion binding"/>
    <property type="evidence" value="ECO:0007669"/>
    <property type="project" value="UniProtKB-KW"/>
</dbReference>
<keyword evidence="4" id="KW-0378">Hydrolase</keyword>
<gene>
    <name evidence="9" type="ORF">HY618_03745</name>
</gene>
<organism evidence="9 10">
    <name type="scientific">Tectimicrobiota bacterium</name>
    <dbReference type="NCBI Taxonomy" id="2528274"/>
    <lineage>
        <taxon>Bacteria</taxon>
        <taxon>Pseudomonadati</taxon>
        <taxon>Nitrospinota/Tectimicrobiota group</taxon>
        <taxon>Candidatus Tectimicrobiota</taxon>
    </lineage>
</organism>
<comment type="caution">
    <text evidence="9">The sequence shown here is derived from an EMBL/GenBank/DDBJ whole genome shotgun (WGS) entry which is preliminary data.</text>
</comment>
<feature type="domain" description="Isochorismatase-like" evidence="8">
    <location>
        <begin position="11"/>
        <end position="186"/>
    </location>
</feature>
<dbReference type="Proteomes" id="UP000752292">
    <property type="component" value="Unassembled WGS sequence"/>
</dbReference>
<comment type="similarity">
    <text evidence="1">Belongs to the isochorismatase family.</text>
</comment>
<dbReference type="EMBL" id="JACQRX010000166">
    <property type="protein sequence ID" value="MBI4251551.1"/>
    <property type="molecule type" value="Genomic_DNA"/>
</dbReference>
<dbReference type="AlphaFoldDB" id="A0A932ZUF8"/>
<accession>A0A932ZUF8</accession>
<protein>
    <recommendedName>
        <fullName evidence="6">nicotinamidase</fullName>
        <ecNumber evidence="6">3.5.1.19</ecNumber>
    </recommendedName>
    <alternativeName>
        <fullName evidence="7">Nicotinamide deamidase</fullName>
    </alternativeName>
</protein>
<dbReference type="GO" id="GO:0019363">
    <property type="term" value="P:pyridine nucleotide biosynthetic process"/>
    <property type="evidence" value="ECO:0007669"/>
    <property type="project" value="UniProtKB-KW"/>
</dbReference>
<dbReference type="PANTHER" id="PTHR11080">
    <property type="entry name" value="PYRAZINAMIDASE/NICOTINAMIDASE"/>
    <property type="match status" value="1"/>
</dbReference>
<evidence type="ECO:0000256" key="1">
    <source>
        <dbReference type="ARBA" id="ARBA00006336"/>
    </source>
</evidence>
<proteinExistence type="inferred from homology"/>
<dbReference type="CDD" id="cd01011">
    <property type="entry name" value="nicotinamidase"/>
    <property type="match status" value="1"/>
</dbReference>
<dbReference type="EC" id="3.5.1.19" evidence="6"/>
<evidence type="ECO:0000313" key="10">
    <source>
        <dbReference type="Proteomes" id="UP000752292"/>
    </source>
</evidence>
<sequence>MPRLAVGASDALVVVDLQVDFCPGGALGVREGDQVVAPVNRLLAVPGWLKVATRDWHPPGHVSFKAQGGAWPPHCVAGSPGARFHAGMDASRVDFIVSKATRRDADAYSGFEGTALAADLRSRGVRRIFVCGLATDYCVRATALDGRREGLEVVVVEDAVRAVDLKPGDGARALDEMRGAGCAVARSGDIAA</sequence>
<dbReference type="InterPro" id="IPR052347">
    <property type="entry name" value="Isochorismatase_Nicotinamidase"/>
</dbReference>
<dbReference type="Pfam" id="PF00857">
    <property type="entry name" value="Isochorismatase"/>
    <property type="match status" value="1"/>
</dbReference>
<evidence type="ECO:0000256" key="5">
    <source>
        <dbReference type="ARBA" id="ARBA00037900"/>
    </source>
</evidence>
<keyword evidence="2" id="KW-0662">Pyridine nucleotide biosynthesis</keyword>
<dbReference type="GO" id="GO:0008936">
    <property type="term" value="F:nicotinamidase activity"/>
    <property type="evidence" value="ECO:0007669"/>
    <property type="project" value="UniProtKB-EC"/>
</dbReference>
<dbReference type="InterPro" id="IPR036380">
    <property type="entry name" value="Isochorismatase-like_sf"/>
</dbReference>
<evidence type="ECO:0000313" key="9">
    <source>
        <dbReference type="EMBL" id="MBI4251551.1"/>
    </source>
</evidence>
<evidence type="ECO:0000256" key="7">
    <source>
        <dbReference type="ARBA" id="ARBA00043224"/>
    </source>
</evidence>
<dbReference type="SUPFAM" id="SSF52499">
    <property type="entry name" value="Isochorismatase-like hydrolases"/>
    <property type="match status" value="1"/>
</dbReference>
<evidence type="ECO:0000259" key="8">
    <source>
        <dbReference type="Pfam" id="PF00857"/>
    </source>
</evidence>
<evidence type="ECO:0000256" key="3">
    <source>
        <dbReference type="ARBA" id="ARBA00022723"/>
    </source>
</evidence>
<evidence type="ECO:0000256" key="4">
    <source>
        <dbReference type="ARBA" id="ARBA00022801"/>
    </source>
</evidence>
<dbReference type="PANTHER" id="PTHR11080:SF2">
    <property type="entry name" value="LD05707P"/>
    <property type="match status" value="1"/>
</dbReference>
<evidence type="ECO:0000256" key="2">
    <source>
        <dbReference type="ARBA" id="ARBA00022642"/>
    </source>
</evidence>